<organism evidence="1 3">
    <name type="scientific">Caerostris extrusa</name>
    <name type="common">Bark spider</name>
    <name type="synonym">Caerostris bankana</name>
    <dbReference type="NCBI Taxonomy" id="172846"/>
    <lineage>
        <taxon>Eukaryota</taxon>
        <taxon>Metazoa</taxon>
        <taxon>Ecdysozoa</taxon>
        <taxon>Arthropoda</taxon>
        <taxon>Chelicerata</taxon>
        <taxon>Arachnida</taxon>
        <taxon>Araneae</taxon>
        <taxon>Araneomorphae</taxon>
        <taxon>Entelegynae</taxon>
        <taxon>Araneoidea</taxon>
        <taxon>Araneidae</taxon>
        <taxon>Caerostris</taxon>
    </lineage>
</organism>
<proteinExistence type="predicted"/>
<reference evidence="1 3" key="1">
    <citation type="submission" date="2021-06" db="EMBL/GenBank/DDBJ databases">
        <title>Caerostris extrusa draft genome.</title>
        <authorList>
            <person name="Kono N."/>
            <person name="Arakawa K."/>
        </authorList>
    </citation>
    <scope>NUCLEOTIDE SEQUENCE [LARGE SCALE GENOMIC DNA]</scope>
</reference>
<evidence type="ECO:0000313" key="3">
    <source>
        <dbReference type="Proteomes" id="UP001054945"/>
    </source>
</evidence>
<dbReference type="EMBL" id="BPLR01008497">
    <property type="protein sequence ID" value="GIY25165.1"/>
    <property type="molecule type" value="Genomic_DNA"/>
</dbReference>
<evidence type="ECO:0008006" key="4">
    <source>
        <dbReference type="Google" id="ProtNLM"/>
    </source>
</evidence>
<accession>A0AAV4RZ71</accession>
<dbReference type="AlphaFoldDB" id="A0AAV4RZ71"/>
<protein>
    <recommendedName>
        <fullName evidence="4">Secreted protein</fullName>
    </recommendedName>
</protein>
<comment type="caution">
    <text evidence="1">The sequence shown here is derived from an EMBL/GenBank/DDBJ whole genome shotgun (WGS) entry which is preliminary data.</text>
</comment>
<evidence type="ECO:0000313" key="2">
    <source>
        <dbReference type="EMBL" id="GIY25165.1"/>
    </source>
</evidence>
<dbReference type="Proteomes" id="UP001054945">
    <property type="component" value="Unassembled WGS sequence"/>
</dbReference>
<name>A0AAV4RZ71_CAEEX</name>
<gene>
    <name evidence="1" type="ORF">CEXT_193011</name>
    <name evidence="2" type="ORF">CEXT_193121</name>
</gene>
<evidence type="ECO:0000313" key="1">
    <source>
        <dbReference type="EMBL" id="GIY25143.1"/>
    </source>
</evidence>
<dbReference type="EMBL" id="BPLR01008497">
    <property type="protein sequence ID" value="GIY25143.1"/>
    <property type="molecule type" value="Genomic_DNA"/>
</dbReference>
<sequence>MAEAEKAFQVRFFCWLITAAASRMLSHQPIPGSMRACRTSYMANDSVPGLNREYEAFLYGRYRMSGLSQPRSQVTMLLENSSFAGGALGSNRML</sequence>
<keyword evidence="3" id="KW-1185">Reference proteome</keyword>